<organism evidence="1 2">
    <name type="scientific">Ixodes persulcatus</name>
    <name type="common">Taiga tick</name>
    <dbReference type="NCBI Taxonomy" id="34615"/>
    <lineage>
        <taxon>Eukaryota</taxon>
        <taxon>Metazoa</taxon>
        <taxon>Ecdysozoa</taxon>
        <taxon>Arthropoda</taxon>
        <taxon>Chelicerata</taxon>
        <taxon>Arachnida</taxon>
        <taxon>Acari</taxon>
        <taxon>Parasitiformes</taxon>
        <taxon>Ixodida</taxon>
        <taxon>Ixodoidea</taxon>
        <taxon>Ixodidae</taxon>
        <taxon>Ixodinae</taxon>
        <taxon>Ixodes</taxon>
    </lineage>
</organism>
<gene>
    <name evidence="1" type="ORF">HPB47_020183</name>
</gene>
<evidence type="ECO:0000313" key="2">
    <source>
        <dbReference type="Proteomes" id="UP000805193"/>
    </source>
</evidence>
<protein>
    <submittedName>
        <fullName evidence="1">Uncharacterized protein</fullName>
    </submittedName>
</protein>
<accession>A0AC60QH31</accession>
<keyword evidence="2" id="KW-1185">Reference proteome</keyword>
<dbReference type="Proteomes" id="UP000805193">
    <property type="component" value="Unassembled WGS sequence"/>
</dbReference>
<proteinExistence type="predicted"/>
<comment type="caution">
    <text evidence="1">The sequence shown here is derived from an EMBL/GenBank/DDBJ whole genome shotgun (WGS) entry which is preliminary data.</text>
</comment>
<reference evidence="1 2" key="1">
    <citation type="journal article" date="2020" name="Cell">
        <title>Large-Scale Comparative Analyses of Tick Genomes Elucidate Their Genetic Diversity and Vector Capacities.</title>
        <authorList>
            <consortium name="Tick Genome and Microbiome Consortium (TIGMIC)"/>
            <person name="Jia N."/>
            <person name="Wang J."/>
            <person name="Shi W."/>
            <person name="Du L."/>
            <person name="Sun Y."/>
            <person name="Zhan W."/>
            <person name="Jiang J.F."/>
            <person name="Wang Q."/>
            <person name="Zhang B."/>
            <person name="Ji P."/>
            <person name="Bell-Sakyi L."/>
            <person name="Cui X.M."/>
            <person name="Yuan T.T."/>
            <person name="Jiang B.G."/>
            <person name="Yang W.F."/>
            <person name="Lam T.T."/>
            <person name="Chang Q.C."/>
            <person name="Ding S.J."/>
            <person name="Wang X.J."/>
            <person name="Zhu J.G."/>
            <person name="Ruan X.D."/>
            <person name="Zhao L."/>
            <person name="Wei J.T."/>
            <person name="Ye R.Z."/>
            <person name="Que T.C."/>
            <person name="Du C.H."/>
            <person name="Zhou Y.H."/>
            <person name="Cheng J.X."/>
            <person name="Dai P.F."/>
            <person name="Guo W.B."/>
            <person name="Han X.H."/>
            <person name="Huang E.J."/>
            <person name="Li L.F."/>
            <person name="Wei W."/>
            <person name="Gao Y.C."/>
            <person name="Liu J.Z."/>
            <person name="Shao H.Z."/>
            <person name="Wang X."/>
            <person name="Wang C.C."/>
            <person name="Yang T.C."/>
            <person name="Huo Q.B."/>
            <person name="Li W."/>
            <person name="Chen H.Y."/>
            <person name="Chen S.E."/>
            <person name="Zhou L.G."/>
            <person name="Ni X.B."/>
            <person name="Tian J.H."/>
            <person name="Sheng Y."/>
            <person name="Liu T."/>
            <person name="Pan Y.S."/>
            <person name="Xia L.Y."/>
            <person name="Li J."/>
            <person name="Zhao F."/>
            <person name="Cao W.C."/>
        </authorList>
    </citation>
    <scope>NUCLEOTIDE SEQUENCE [LARGE SCALE GENOMIC DNA]</scope>
    <source>
        <strain evidence="1">Iper-2018</strain>
    </source>
</reference>
<dbReference type="EMBL" id="JABSTQ010009080">
    <property type="protein sequence ID" value="KAG0433153.1"/>
    <property type="molecule type" value="Genomic_DNA"/>
</dbReference>
<evidence type="ECO:0000313" key="1">
    <source>
        <dbReference type="EMBL" id="KAG0433153.1"/>
    </source>
</evidence>
<name>A0AC60QH31_IXOPE</name>
<sequence>MAWGKRSKAEVRCLEVRSVEGVAIGVGLYDTVGPAEPLQDSLGGGGRRLRIQWVVFYGPRSSTGKVGRDASLAKCVGESVLDRENVQERRQDDRVVDDGTGRRMQLCASPVERLVAEMAMSDDRRADQVRARLASGLLASIRNCGREVSPRRLPVSRRATDMKVLILGLIALSVAYGQDEADDLRLKRQTYSLPRGSELLLEPLRTTFQCRHDGYFADIDNNCRVYHICTRSIETRQLQRFSFLCGNLTMFNQLTLTCTLPEDSVPCRNAPAFFYVNDNIGIQDQPFLYDDDVSNADQFIQTNKINTPGNVHVPTKRREGARPL</sequence>